<evidence type="ECO:0000313" key="2">
    <source>
        <dbReference type="EMBL" id="QNO15554.1"/>
    </source>
</evidence>
<gene>
    <name evidence="2" type="ORF">HYG86_12625</name>
</gene>
<dbReference type="Pfam" id="PF01381">
    <property type="entry name" value="HTH_3"/>
    <property type="match status" value="1"/>
</dbReference>
<dbReference type="EMBL" id="CP058559">
    <property type="protein sequence ID" value="QNO15554.1"/>
    <property type="molecule type" value="Genomic_DNA"/>
</dbReference>
<evidence type="ECO:0000259" key="1">
    <source>
        <dbReference type="PROSITE" id="PS50943"/>
    </source>
</evidence>
<dbReference type="Gene3D" id="1.10.260.40">
    <property type="entry name" value="lambda repressor-like DNA-binding domains"/>
    <property type="match status" value="1"/>
</dbReference>
<dbReference type="GO" id="GO:0003677">
    <property type="term" value="F:DNA binding"/>
    <property type="evidence" value="ECO:0007669"/>
    <property type="project" value="InterPro"/>
</dbReference>
<dbReference type="SMART" id="SM00530">
    <property type="entry name" value="HTH_XRE"/>
    <property type="match status" value="1"/>
</dbReference>
<protein>
    <submittedName>
        <fullName evidence="2">Helix-turn-helix transcriptional regulator</fullName>
    </submittedName>
</protein>
<dbReference type="InterPro" id="IPR001387">
    <property type="entry name" value="Cro/C1-type_HTH"/>
</dbReference>
<dbReference type="InterPro" id="IPR010982">
    <property type="entry name" value="Lambda_DNA-bd_dom_sf"/>
</dbReference>
<dbReference type="SUPFAM" id="SSF47413">
    <property type="entry name" value="lambda repressor-like DNA-binding domains"/>
    <property type="match status" value="1"/>
</dbReference>
<sequence length="318" mass="37574">MFISYDLAYFGRELNRLRKDMGYSQSYVQKKVGVNVDTIRKIENGEVKPRYETLELLSLAYKFDLLELLKSCRSNKHLVDYHDELDYITANYHKDKLIELEKSIHDNFSSKTGVSLVNIHELTQFKVFISSIRKFHSSFSIEWDAAELDLIRSLRLTIPNFNIKKYKDYKYSYIEIRILFLISLLIAENHSNYEISIEILTFILDSLMNDVTNTKYKDFLIIKVYSNIAYNFHMLDEHQKVIETSNAGINFCINKQTHHSLYSLFYRKGIAQFSLGYKGYMESLKTAIFLLKLEGFNDLYMQYIEITKKKYGIFIPKV</sequence>
<dbReference type="PROSITE" id="PS50943">
    <property type="entry name" value="HTH_CROC1"/>
    <property type="match status" value="1"/>
</dbReference>
<evidence type="ECO:0000313" key="3">
    <source>
        <dbReference type="Proteomes" id="UP000516160"/>
    </source>
</evidence>
<dbReference type="KEGG" id="acae:HYG86_12625"/>
<dbReference type="Gene3D" id="1.25.40.10">
    <property type="entry name" value="Tetratricopeptide repeat domain"/>
    <property type="match status" value="1"/>
</dbReference>
<organism evidence="2 3">
    <name type="scientific">Alkalicella caledoniensis</name>
    <dbReference type="NCBI Taxonomy" id="2731377"/>
    <lineage>
        <taxon>Bacteria</taxon>
        <taxon>Bacillati</taxon>
        <taxon>Bacillota</taxon>
        <taxon>Clostridia</taxon>
        <taxon>Eubacteriales</taxon>
        <taxon>Proteinivoracaceae</taxon>
        <taxon>Alkalicella</taxon>
    </lineage>
</organism>
<name>A0A7G9WA42_ALKCA</name>
<dbReference type="Proteomes" id="UP000516160">
    <property type="component" value="Chromosome"/>
</dbReference>
<proteinExistence type="predicted"/>
<keyword evidence="3" id="KW-1185">Reference proteome</keyword>
<reference evidence="2 3" key="1">
    <citation type="submission" date="2020-07" db="EMBL/GenBank/DDBJ databases">
        <title>Alkalicella. sp. LB2 genome.</title>
        <authorList>
            <person name="Postec A."/>
            <person name="Quemeneur M."/>
        </authorList>
    </citation>
    <scope>NUCLEOTIDE SEQUENCE [LARGE SCALE GENOMIC DNA]</scope>
    <source>
        <strain evidence="2 3">LB2</strain>
    </source>
</reference>
<accession>A0A7G9WA42</accession>
<dbReference type="RefSeq" id="WP_213165930.1">
    <property type="nucleotide sequence ID" value="NZ_CP058559.1"/>
</dbReference>
<feature type="domain" description="HTH cro/C1-type" evidence="1">
    <location>
        <begin position="14"/>
        <end position="68"/>
    </location>
</feature>
<dbReference type="CDD" id="cd00093">
    <property type="entry name" value="HTH_XRE"/>
    <property type="match status" value="1"/>
</dbReference>
<dbReference type="AlphaFoldDB" id="A0A7G9WA42"/>
<dbReference type="InterPro" id="IPR011990">
    <property type="entry name" value="TPR-like_helical_dom_sf"/>
</dbReference>